<accession>A0ABV9L2L7</accession>
<keyword evidence="2" id="KW-1185">Reference proteome</keyword>
<dbReference type="EMBL" id="JBHSGN010000156">
    <property type="protein sequence ID" value="MFC4676710.1"/>
    <property type="molecule type" value="Genomic_DNA"/>
</dbReference>
<dbReference type="InterPro" id="IPR016024">
    <property type="entry name" value="ARM-type_fold"/>
</dbReference>
<reference evidence="2" key="1">
    <citation type="journal article" date="2019" name="Int. J. Syst. Evol. Microbiol.">
        <title>The Global Catalogue of Microorganisms (GCM) 10K type strain sequencing project: providing services to taxonomists for standard genome sequencing and annotation.</title>
        <authorList>
            <consortium name="The Broad Institute Genomics Platform"/>
            <consortium name="The Broad Institute Genome Sequencing Center for Infectious Disease"/>
            <person name="Wu L."/>
            <person name="Ma J."/>
        </authorList>
    </citation>
    <scope>NUCLEOTIDE SEQUENCE [LARGE SCALE GENOMIC DNA]</scope>
    <source>
        <strain evidence="2">CCUG 66188</strain>
    </source>
</reference>
<dbReference type="Pfam" id="PF13646">
    <property type="entry name" value="HEAT_2"/>
    <property type="match status" value="1"/>
</dbReference>
<name>A0ABV9L2L7_9BACT</name>
<proteinExistence type="predicted"/>
<organism evidence="1 2">
    <name type="scientific">Dysgonomonas termitidis</name>
    <dbReference type="NCBI Taxonomy" id="1516126"/>
    <lineage>
        <taxon>Bacteria</taxon>
        <taxon>Pseudomonadati</taxon>
        <taxon>Bacteroidota</taxon>
        <taxon>Bacteroidia</taxon>
        <taxon>Bacteroidales</taxon>
        <taxon>Dysgonomonadaceae</taxon>
        <taxon>Dysgonomonas</taxon>
    </lineage>
</organism>
<dbReference type="Proteomes" id="UP001596023">
    <property type="component" value="Unassembled WGS sequence"/>
</dbReference>
<gene>
    <name evidence="1" type="ORF">ACFO6W_23800</name>
</gene>
<evidence type="ECO:0000313" key="1">
    <source>
        <dbReference type="EMBL" id="MFC4676710.1"/>
    </source>
</evidence>
<dbReference type="SUPFAM" id="SSF48371">
    <property type="entry name" value="ARM repeat"/>
    <property type="match status" value="1"/>
</dbReference>
<sequence length="614" mass="71585">MRLQPLYDLQQEINRLFIAGSKFAKGDPRLQKHIPVFQKLGEKAPVFSKLAKDIEDLVNTEVQQSPEKLMAISTLLYSVLYTQGEPAESGAKEALQIPNIPLNEVNTEYSYLQLKPVMQALTTSNSGRLEILKDALERNVFSDSRTYQYLDLALADKYAELCDYVEKTIIPEVGKPIVPFLIQNFKYEDKTENVRRLRLLNKFNYPQLPEMVDKILSGPLPALQAEAIHILSADTKNEELIIKLADDKNKLVREAAYMGLVELGTPTSFEKLKDVYINNKNRTNLPAIVTALASSKLPFFFQEVFNQVVKTFEEFITLEKDEKEKVLVNKLEQFKYNLATLANKDNNEVIDFYAKVLRNEEYNNLISAKKNLLENLASDITVSITDGLKSFSKARIIKFYESNIDDIPKTNWKRPLWWNYFYAAIDANYPKEKVFDVFSDQFKRNTISIDHLHTAYSNNNNYHYGNQSKREIFADKIDKRWLDLLYDIFKGEKYKWRYDHDRALRLLDACESDKKKFDELLVRLTGWTMPNEQATLFMLIIDRKIENCFEVVYSAMSKYASKTYFYGLNWLKNIGLWKQFPKEYAAKYEELYKKNPLQVYKDIADEIESSYKNS</sequence>
<protein>
    <submittedName>
        <fullName evidence="1">HEAT repeat domain-containing protein</fullName>
    </submittedName>
</protein>
<comment type="caution">
    <text evidence="1">The sequence shown here is derived from an EMBL/GenBank/DDBJ whole genome shotgun (WGS) entry which is preliminary data.</text>
</comment>
<dbReference type="RefSeq" id="WP_380001205.1">
    <property type="nucleotide sequence ID" value="NZ_JBHSGN010000156.1"/>
</dbReference>
<evidence type="ECO:0000313" key="2">
    <source>
        <dbReference type="Proteomes" id="UP001596023"/>
    </source>
</evidence>